<name>A0A0B0EQC2_9BACT</name>
<sequence>MEKNKISKESKSVEIAHDKGVNSTNLLYGGSYFPPSTSKSIADYKNMYVFAFPRPQKTNIKFSLQVYKHVDFVILGITDIDRNPISIRATKAEIEKFCENILSAIN</sequence>
<dbReference type="AlphaFoldDB" id="A0A0B0EQC2"/>
<dbReference type="Proteomes" id="UP000030652">
    <property type="component" value="Unassembled WGS sequence"/>
</dbReference>
<proteinExistence type="predicted"/>
<evidence type="ECO:0000313" key="2">
    <source>
        <dbReference type="Proteomes" id="UP000030652"/>
    </source>
</evidence>
<accession>A0A0B0EQC2</accession>
<reference evidence="1 2" key="1">
    <citation type="submission" date="2014-10" db="EMBL/GenBank/DDBJ databases">
        <title>Draft genome of anammox bacterium scalindua brodae, obtained using differential coverage binning of sequence data from two enrichment reactors.</title>
        <authorList>
            <person name="Speth D.R."/>
            <person name="Russ L."/>
            <person name="Kartal B."/>
            <person name="Op den Camp H.J."/>
            <person name="Dutilh B.E."/>
            <person name="Jetten M.S."/>
        </authorList>
    </citation>
    <scope>NUCLEOTIDE SEQUENCE [LARGE SCALE GENOMIC DNA]</scope>
    <source>
        <strain evidence="1">RU1</strain>
    </source>
</reference>
<dbReference type="EMBL" id="JRYO01000017">
    <property type="protein sequence ID" value="KHE94081.1"/>
    <property type="molecule type" value="Genomic_DNA"/>
</dbReference>
<evidence type="ECO:0000313" key="1">
    <source>
        <dbReference type="EMBL" id="KHE94081.1"/>
    </source>
</evidence>
<gene>
    <name evidence="1" type="ORF">SCABRO_00159</name>
</gene>
<organism evidence="1 2">
    <name type="scientific">Candidatus Scalindua brodae</name>
    <dbReference type="NCBI Taxonomy" id="237368"/>
    <lineage>
        <taxon>Bacteria</taxon>
        <taxon>Pseudomonadati</taxon>
        <taxon>Planctomycetota</taxon>
        <taxon>Candidatus Brocadiia</taxon>
        <taxon>Candidatus Brocadiales</taxon>
        <taxon>Candidatus Scalinduaceae</taxon>
        <taxon>Candidatus Scalindua</taxon>
    </lineage>
</organism>
<comment type="caution">
    <text evidence="1">The sequence shown here is derived from an EMBL/GenBank/DDBJ whole genome shotgun (WGS) entry which is preliminary data.</text>
</comment>
<protein>
    <submittedName>
        <fullName evidence="1">Uncharacterized protein</fullName>
    </submittedName>
</protein>